<protein>
    <submittedName>
        <fullName evidence="1">Uncharacterized protein</fullName>
    </submittedName>
</protein>
<dbReference type="RefSeq" id="WP_117554888.1">
    <property type="nucleotide sequence ID" value="NZ_QVFB01000030.1"/>
</dbReference>
<proteinExistence type="predicted"/>
<accession>A0A3E2VVL0</accession>
<name>A0A3E2VVL0_9FIRM</name>
<gene>
    <name evidence="1" type="ORF">DW855_13530</name>
</gene>
<reference evidence="1 2" key="1">
    <citation type="submission" date="2018-08" db="EMBL/GenBank/DDBJ databases">
        <title>A genome reference for cultivated species of the human gut microbiota.</title>
        <authorList>
            <person name="Zou Y."/>
            <person name="Xue W."/>
            <person name="Luo G."/>
        </authorList>
    </citation>
    <scope>NUCLEOTIDE SEQUENCE [LARGE SCALE GENOMIC DNA]</scope>
    <source>
        <strain evidence="1 2">AM37-13AC</strain>
    </source>
</reference>
<evidence type="ECO:0000313" key="2">
    <source>
        <dbReference type="Proteomes" id="UP000260733"/>
    </source>
</evidence>
<dbReference type="EMBL" id="QVFB01000030">
    <property type="protein sequence ID" value="RGC15231.1"/>
    <property type="molecule type" value="Genomic_DNA"/>
</dbReference>
<evidence type="ECO:0000313" key="1">
    <source>
        <dbReference type="EMBL" id="RGC15231.1"/>
    </source>
</evidence>
<dbReference type="Proteomes" id="UP000260733">
    <property type="component" value="Unassembled WGS sequence"/>
</dbReference>
<organism evidence="1 2">
    <name type="scientific">Faecalibacterium prausnitzii</name>
    <dbReference type="NCBI Taxonomy" id="853"/>
    <lineage>
        <taxon>Bacteria</taxon>
        <taxon>Bacillati</taxon>
        <taxon>Bacillota</taxon>
        <taxon>Clostridia</taxon>
        <taxon>Eubacteriales</taxon>
        <taxon>Oscillospiraceae</taxon>
        <taxon>Faecalibacterium</taxon>
    </lineage>
</organism>
<sequence>MIDVQQAYRNAKALLVGKSVLNEVLELQSGWVFSFALVRGDGSCAKVPQLMALRSTGEVGEFFLPDYLQEVLCANKFTDQQIAQLQSAADNK</sequence>
<dbReference type="AlphaFoldDB" id="A0A3E2VVL0"/>
<comment type="caution">
    <text evidence="1">The sequence shown here is derived from an EMBL/GenBank/DDBJ whole genome shotgun (WGS) entry which is preliminary data.</text>
</comment>